<dbReference type="Proteomes" id="UP000253153">
    <property type="component" value="Unassembled WGS sequence"/>
</dbReference>
<feature type="compositionally biased region" description="Acidic residues" evidence="2">
    <location>
        <begin position="1269"/>
        <end position="1287"/>
    </location>
</feature>
<dbReference type="OrthoDB" id="5422628at2759"/>
<feature type="region of interest" description="Disordered" evidence="2">
    <location>
        <begin position="1"/>
        <end position="25"/>
    </location>
</feature>
<accession>A0A366RC76</accession>
<feature type="region of interest" description="Disordered" evidence="2">
    <location>
        <begin position="1093"/>
        <end position="1112"/>
    </location>
</feature>
<name>A0A366RC76_9HYPO</name>
<dbReference type="GeneID" id="41997295"/>
<keyword evidence="1" id="KW-0175">Coiled coil</keyword>
<evidence type="ECO:0000313" key="4">
    <source>
        <dbReference type="Proteomes" id="UP000253153"/>
    </source>
</evidence>
<feature type="region of interest" description="Disordered" evidence="2">
    <location>
        <begin position="1245"/>
        <end position="1287"/>
    </location>
</feature>
<feature type="compositionally biased region" description="Low complexity" evidence="2">
    <location>
        <begin position="164"/>
        <end position="174"/>
    </location>
</feature>
<feature type="region of interest" description="Disordered" evidence="2">
    <location>
        <begin position="115"/>
        <end position="189"/>
    </location>
</feature>
<reference evidence="3 4" key="1">
    <citation type="submission" date="2018-06" db="EMBL/GenBank/DDBJ databases">
        <title>Fusarium incarnatum-equiseti species complex species 28.</title>
        <authorList>
            <person name="Gardiner D.M."/>
        </authorList>
    </citation>
    <scope>NUCLEOTIDE SEQUENCE [LARGE SCALE GENOMIC DNA]</scope>
    <source>
        <strain evidence="3 4">FIESC_28</strain>
    </source>
</reference>
<feature type="compositionally biased region" description="Low complexity" evidence="2">
    <location>
        <begin position="1333"/>
        <end position="1344"/>
    </location>
</feature>
<comment type="caution">
    <text evidence="3">The sequence shown here is derived from an EMBL/GenBank/DDBJ whole genome shotgun (WGS) entry which is preliminary data.</text>
</comment>
<organism evidence="3 4">
    <name type="scientific">Fusarium coffeatum</name>
    <dbReference type="NCBI Taxonomy" id="231269"/>
    <lineage>
        <taxon>Eukaryota</taxon>
        <taxon>Fungi</taxon>
        <taxon>Dikarya</taxon>
        <taxon>Ascomycota</taxon>
        <taxon>Pezizomycotina</taxon>
        <taxon>Sordariomycetes</taxon>
        <taxon>Hypocreomycetidae</taxon>
        <taxon>Hypocreales</taxon>
        <taxon>Nectriaceae</taxon>
        <taxon>Fusarium</taxon>
        <taxon>Fusarium incarnatum-equiseti species complex</taxon>
    </lineage>
</organism>
<protein>
    <submittedName>
        <fullName evidence="3">Uncharacterized protein</fullName>
    </submittedName>
</protein>
<proteinExistence type="predicted"/>
<keyword evidence="4" id="KW-1185">Reference proteome</keyword>
<evidence type="ECO:0000313" key="3">
    <source>
        <dbReference type="EMBL" id="RBR14168.1"/>
    </source>
</evidence>
<dbReference type="RefSeq" id="XP_031013978.1">
    <property type="nucleotide sequence ID" value="XM_031161999.1"/>
</dbReference>
<feature type="compositionally biased region" description="Pro residues" evidence="2">
    <location>
        <begin position="1100"/>
        <end position="1112"/>
    </location>
</feature>
<feature type="compositionally biased region" description="Basic and acidic residues" evidence="2">
    <location>
        <begin position="1254"/>
        <end position="1268"/>
    </location>
</feature>
<feature type="coiled-coil region" evidence="1">
    <location>
        <begin position="242"/>
        <end position="269"/>
    </location>
</feature>
<gene>
    <name evidence="3" type="ORF">FIESC28_07859</name>
</gene>
<feature type="region of interest" description="Disordered" evidence="2">
    <location>
        <begin position="954"/>
        <end position="973"/>
    </location>
</feature>
<evidence type="ECO:0000256" key="1">
    <source>
        <dbReference type="SAM" id="Coils"/>
    </source>
</evidence>
<feature type="compositionally biased region" description="Basic and acidic residues" evidence="2">
    <location>
        <begin position="954"/>
        <end position="963"/>
    </location>
</feature>
<sequence length="1412" mass="161849">MAESDPSRGASPDVTPAASEGTRLGYRSDKVRKHIETILMSFRFRFESLPYEAQQAYTNFQQNNDFPAFGSALRQLLLDENLEDFIRESPAFLHAATKLLDSRYPHLGLKARFDDLTGRKGQSSSKTQSRRSPDSRRSSKREARLNTESRHSGDDSSVAPASARVTRTLTLQSRTRQKKSQKGESVKHIRFEAGLPSGLPKIPTINIEPAGATSNRGDQPTPVHTPVIPGFVMSTRTSPKEQETTKSKNEELRNRLTELNSQLNKLTEARGGYPLDFNLYPYKGWKVEQPRVLLHRARNFLADEDIDRTLNWSQKFAELTEYLSYLTHNYRGEAWGTDLREVIEMLHAHSVFQKYHYGNPKLNLNFDTAWPKGSKRLPPLPGTDHSIEKSDKVKEDLGERKLLLNKIRPAIDVHYKVPSKVLSQYIECYTSEAPNFWGYTPASAHPRLGLMGIENDTYEECLSSTILTTCKKIEAAEAKFKAESEKKQFSPNALRAFATLRGTRRAALQQSLSHLNNAENLAVCDVFRTLVLPKPKIPEKPDAGIIIPTMQVAEVPEKESRDPFGFTLAHKWYTRADRHWGDWEYKHAVKECHGHKLWENRKEPIMDLPKNFKGPYAHDCLDHEMKKTRLLLKRCEALQDRILLQKERTSRKFMTIVSQSLLDGLEGKNWEITDLKFYKDDLVPDSRDLIHIRPKEEGFLRLLGEHSINKKMANRTKEVKSGSHFDIFEARVTRMFYGEGTTIVHGYTFEDFMQELNRDCDGPVKRWRFSENETWENALNLQNETGLITIYGTEGSGYRLYRAEANLHPEQRVRWLDMDKDLDAFVQGVDLANIKKGEENAETSHERDEIDTISTNISVQESADLGDYMFGLPKIENLRSWEELAGGASDVESSKLQQDMRKTKDFYRCLCFRLGKTIHDLRAKQETIKRQLTPRQQELNRNFVDLVTRMWDSDARERPDKKDKNPKKGSLKRVTPAYQDIIRMMEPEIYDPTWEMRPVNKGYPGDTLIRETIRKGIIREAYENKSMIFPSRIDRYTNQDGFTVELPRRHEPVWSFAHPGRKTRAPRHWDMNRWPLHLQSETTAERIRSGTFSGGISRKPAPPSPIATPPLSPTRLIKQERGRKATRLRRQMDEYTAEDIAEGTAVPSIPTEDIAISPGPIEDTNTSEQHDQIIPGLGEDFVVTFADLANSRRTFAPGPPHYFLGDTPLQKKYVEDYIKRGIVPTEQPPTWRYRLGALMGRRQVEDDPTALPEVHPRDVPKSRSRLESSEDSDYENSVEMLDVMDNDDIDVEMEELVTRRPHDEELPSPTIPSFPHSSSVEHAPPVEDDFATEPISEVPEESSVAYGQDNLPFAEQEGEQLVQMPQSQRSRPRHLTSNRLNLTIEDPESPTSVEYTDEETSASVRKALSESD</sequence>
<evidence type="ECO:0000256" key="2">
    <source>
        <dbReference type="SAM" id="MobiDB-lite"/>
    </source>
</evidence>
<feature type="region of interest" description="Disordered" evidence="2">
    <location>
        <begin position="1299"/>
        <end position="1412"/>
    </location>
</feature>
<feature type="compositionally biased region" description="Basic and acidic residues" evidence="2">
    <location>
        <begin position="131"/>
        <end position="154"/>
    </location>
</feature>
<dbReference type="EMBL" id="QKXC01000170">
    <property type="protein sequence ID" value="RBR14168.1"/>
    <property type="molecule type" value="Genomic_DNA"/>
</dbReference>